<feature type="compositionally biased region" description="Pro residues" evidence="1">
    <location>
        <begin position="220"/>
        <end position="231"/>
    </location>
</feature>
<dbReference type="EMBL" id="GDJX01005150">
    <property type="protein sequence ID" value="JAT62786.1"/>
    <property type="molecule type" value="Transcribed_RNA"/>
</dbReference>
<dbReference type="Pfam" id="PF07797">
    <property type="entry name" value="DUF1639"/>
    <property type="match status" value="1"/>
</dbReference>
<dbReference type="EMBL" id="GDJX01026689">
    <property type="protein sequence ID" value="JAT41247.1"/>
    <property type="molecule type" value="Transcribed_RNA"/>
</dbReference>
<feature type="region of interest" description="Disordered" evidence="1">
    <location>
        <begin position="160"/>
        <end position="257"/>
    </location>
</feature>
<feature type="compositionally biased region" description="Basic and acidic residues" evidence="1">
    <location>
        <begin position="170"/>
        <end position="180"/>
    </location>
</feature>
<evidence type="ECO:0000313" key="2">
    <source>
        <dbReference type="EMBL" id="JAT41247.1"/>
    </source>
</evidence>
<name>A0A1D1Z7D6_9ARAE</name>
<dbReference type="PANTHER" id="PTHR33130:SF43">
    <property type="entry name" value="OS01G0688600 PROTEIN"/>
    <property type="match status" value="1"/>
</dbReference>
<feature type="compositionally biased region" description="Low complexity" evidence="1">
    <location>
        <begin position="181"/>
        <end position="193"/>
    </location>
</feature>
<evidence type="ECO:0000313" key="3">
    <source>
        <dbReference type="EMBL" id="JAT62786.1"/>
    </source>
</evidence>
<dbReference type="PANTHER" id="PTHR33130">
    <property type="entry name" value="PUTATIVE (DUF1639)-RELATED"/>
    <property type="match status" value="1"/>
</dbReference>
<reference evidence="3" key="1">
    <citation type="submission" date="2015-07" db="EMBL/GenBank/DDBJ databases">
        <title>Transcriptome Assembly of Anthurium amnicola.</title>
        <authorList>
            <person name="Suzuki J."/>
        </authorList>
    </citation>
    <scope>NUCLEOTIDE SEQUENCE</scope>
</reference>
<feature type="non-terminal residue" evidence="3">
    <location>
        <position position="1"/>
    </location>
</feature>
<accession>A0A1D1Z7D6</accession>
<gene>
    <name evidence="3" type="ORF">g.84327</name>
    <name evidence="2" type="ORF">g.84332</name>
</gene>
<feature type="region of interest" description="Disordered" evidence="1">
    <location>
        <begin position="55"/>
        <end position="133"/>
    </location>
</feature>
<feature type="compositionally biased region" description="Low complexity" evidence="1">
    <location>
        <begin position="108"/>
        <end position="125"/>
    </location>
</feature>
<sequence>PLSLSISLLRAPANIAPCRLVPGLPVGAFAYKATSGAMVFPGEASRAVELMTAPPASISTNSRQPHRATALRAKPRPRLPQPPPFKPWDNQGLLPRAGVDAAVAGPRAPATSPSSPAAPSTSSLPAPSPEWSPAGARDYGFERIRAKLLDHLREAAGRIELPAGVPAQTKRKEPAAHDEGSPPAAAAEAAGEELPWKLRARRSGTSAGAASHPQDHRTSPPSPRPAPPSPSPKRSTRSAQPERREASARRRRARFSVPLTKEEIDEDLYAFTGRRAPRRPKKRPRAQQKRLDMLFPGLWLTEVTVDTYQVADPPPPPPPT</sequence>
<organism evidence="3">
    <name type="scientific">Anthurium amnicola</name>
    <dbReference type="NCBI Taxonomy" id="1678845"/>
    <lineage>
        <taxon>Eukaryota</taxon>
        <taxon>Viridiplantae</taxon>
        <taxon>Streptophyta</taxon>
        <taxon>Embryophyta</taxon>
        <taxon>Tracheophyta</taxon>
        <taxon>Spermatophyta</taxon>
        <taxon>Magnoliopsida</taxon>
        <taxon>Liliopsida</taxon>
        <taxon>Araceae</taxon>
        <taxon>Pothoideae</taxon>
        <taxon>Potheae</taxon>
        <taxon>Anthurium</taxon>
    </lineage>
</organism>
<dbReference type="AlphaFoldDB" id="A0A1D1Z7D6"/>
<evidence type="ECO:0000256" key="1">
    <source>
        <dbReference type="SAM" id="MobiDB-lite"/>
    </source>
</evidence>
<proteinExistence type="predicted"/>
<protein>
    <submittedName>
        <fullName evidence="3">Uncharacterized protein</fullName>
    </submittedName>
</protein>
<dbReference type="InterPro" id="IPR012438">
    <property type="entry name" value="DUF1639"/>
</dbReference>